<dbReference type="EMBL" id="JACJKY010000040">
    <property type="protein sequence ID" value="MBM6922001.1"/>
    <property type="molecule type" value="Genomic_DNA"/>
</dbReference>
<name>A0A939BFM7_9FIRM</name>
<evidence type="ECO:0000259" key="1">
    <source>
        <dbReference type="Pfam" id="PF14512"/>
    </source>
</evidence>
<proteinExistence type="predicted"/>
<protein>
    <submittedName>
        <fullName evidence="2">Nitroreductase</fullName>
    </submittedName>
</protein>
<reference evidence="2" key="1">
    <citation type="submission" date="2020-08" db="EMBL/GenBank/DDBJ databases">
        <authorList>
            <person name="Cejkova D."/>
            <person name="Kubasova T."/>
            <person name="Jahodarova E."/>
            <person name="Rychlik I."/>
        </authorList>
    </citation>
    <scope>NUCLEOTIDE SEQUENCE</scope>
    <source>
        <strain evidence="2">An559</strain>
    </source>
</reference>
<dbReference type="InterPro" id="IPR029478">
    <property type="entry name" value="TM1586_NiRdase"/>
</dbReference>
<dbReference type="Gene3D" id="3.40.109.10">
    <property type="entry name" value="NADH Oxidase"/>
    <property type="match status" value="1"/>
</dbReference>
<dbReference type="Gene3D" id="3.40.109.30">
    <property type="entry name" value="putative nitroreductase (tm1586), domain 2"/>
    <property type="match status" value="1"/>
</dbReference>
<feature type="domain" description="Putative nitroreductase TM1586" evidence="1">
    <location>
        <begin position="4"/>
        <end position="216"/>
    </location>
</feature>
<reference evidence="2" key="2">
    <citation type="journal article" date="2021" name="Sci. Rep.">
        <title>The distribution of antibiotic resistance genes in chicken gut microbiota commensals.</title>
        <authorList>
            <person name="Juricova H."/>
            <person name="Matiasovicova J."/>
            <person name="Kubasova T."/>
            <person name="Cejkova D."/>
            <person name="Rychlik I."/>
        </authorList>
    </citation>
    <scope>NUCLEOTIDE SEQUENCE</scope>
    <source>
        <strain evidence="2">An559</strain>
    </source>
</reference>
<evidence type="ECO:0000313" key="2">
    <source>
        <dbReference type="EMBL" id="MBM6922001.1"/>
    </source>
</evidence>
<accession>A0A939BFM7</accession>
<dbReference type="RefSeq" id="WP_204448395.1">
    <property type="nucleotide sequence ID" value="NZ_JACJKY010000040.1"/>
</dbReference>
<dbReference type="Proteomes" id="UP000774750">
    <property type="component" value="Unassembled WGS sequence"/>
</dbReference>
<dbReference type="AlphaFoldDB" id="A0A939BFM7"/>
<comment type="caution">
    <text evidence="2">The sequence shown here is derived from an EMBL/GenBank/DDBJ whole genome shotgun (WGS) entry which is preliminary data.</text>
</comment>
<sequence>MEKELYSMIFKRKSFHIFRDIGNINPDELQSIEEKYNNLTPLINSIQTAIRIVPADQTTCKRGQEYCILLYSEKKDNYLQNIGYIGEQLDLYLASLGIGALWFGIGKPDEPTYNGLDFVIMIAIAKVADDKFRKDMFKSKRKPIDEIWNGEHHREIGKIVRFTPSACNTQPWKVTAEEKSLTVYRYKKSGKRGIMPADKVAHYNRIDIGIFLCFLDLCLMKNDISFERELFTDNAKDDCEEVLTAKYTLLQ</sequence>
<dbReference type="SUPFAM" id="SSF55469">
    <property type="entry name" value="FMN-dependent nitroreductase-like"/>
    <property type="match status" value="1"/>
</dbReference>
<keyword evidence="3" id="KW-1185">Reference proteome</keyword>
<dbReference type="Pfam" id="PF14512">
    <property type="entry name" value="TM1586_NiRdase"/>
    <property type="match status" value="1"/>
</dbReference>
<dbReference type="InterPro" id="IPR000415">
    <property type="entry name" value="Nitroreductase-like"/>
</dbReference>
<dbReference type="GO" id="GO:0016491">
    <property type="term" value="F:oxidoreductase activity"/>
    <property type="evidence" value="ECO:0007669"/>
    <property type="project" value="InterPro"/>
</dbReference>
<gene>
    <name evidence="2" type="ORF">H6A12_12720</name>
</gene>
<organism evidence="2 3">
    <name type="scientific">Merdimmobilis hominis</name>
    <dbReference type="NCBI Taxonomy" id="2897707"/>
    <lineage>
        <taxon>Bacteria</taxon>
        <taxon>Bacillati</taxon>
        <taxon>Bacillota</taxon>
        <taxon>Clostridia</taxon>
        <taxon>Eubacteriales</taxon>
        <taxon>Oscillospiraceae</taxon>
        <taxon>Merdimmobilis</taxon>
    </lineage>
</organism>
<evidence type="ECO:0000313" key="3">
    <source>
        <dbReference type="Proteomes" id="UP000774750"/>
    </source>
</evidence>